<name>A0A9C7UNF5_9RHOD</name>
<reference evidence="2" key="2">
    <citation type="submission" date="2022-01" db="EMBL/GenBank/DDBJ databases">
        <authorList>
            <person name="Hirooka S."/>
            <person name="Miyagishima S.Y."/>
        </authorList>
    </citation>
    <scope>NUCLEOTIDE SEQUENCE</scope>
    <source>
        <strain evidence="2">NBRC 102759</strain>
    </source>
</reference>
<feature type="compositionally biased region" description="Polar residues" evidence="1">
    <location>
        <begin position="21"/>
        <end position="38"/>
    </location>
</feature>
<protein>
    <submittedName>
        <fullName evidence="2">Uncharacterized protein</fullName>
    </submittedName>
</protein>
<feature type="region of interest" description="Disordered" evidence="1">
    <location>
        <begin position="270"/>
        <end position="336"/>
    </location>
</feature>
<dbReference type="OrthoDB" id="10485836at2759"/>
<dbReference type="AlphaFoldDB" id="A0A9C7UNF5"/>
<feature type="region of interest" description="Disordered" evidence="1">
    <location>
        <begin position="113"/>
        <end position="138"/>
    </location>
</feature>
<feature type="compositionally biased region" description="Basic and acidic residues" evidence="1">
    <location>
        <begin position="123"/>
        <end position="132"/>
    </location>
</feature>
<gene>
    <name evidence="2" type="ORF">GpartN1_g1251.t1</name>
</gene>
<comment type="caution">
    <text evidence="2">The sequence shown here is derived from an EMBL/GenBank/DDBJ whole genome shotgun (WGS) entry which is preliminary data.</text>
</comment>
<dbReference type="Proteomes" id="UP001061958">
    <property type="component" value="Unassembled WGS sequence"/>
</dbReference>
<proteinExistence type="predicted"/>
<feature type="region of interest" description="Disordered" evidence="1">
    <location>
        <begin position="20"/>
        <end position="51"/>
    </location>
</feature>
<keyword evidence="3" id="KW-1185">Reference proteome</keyword>
<organism evidence="2 3">
    <name type="scientific">Galdieria partita</name>
    <dbReference type="NCBI Taxonomy" id="83374"/>
    <lineage>
        <taxon>Eukaryota</taxon>
        <taxon>Rhodophyta</taxon>
        <taxon>Bangiophyceae</taxon>
        <taxon>Galdieriales</taxon>
        <taxon>Galdieriaceae</taxon>
        <taxon>Galdieria</taxon>
    </lineage>
</organism>
<reference evidence="2" key="1">
    <citation type="journal article" date="2022" name="Proc. Natl. Acad. Sci. U.S.A.">
        <title>Life cycle and functional genomics of the unicellular red alga Galdieria for elucidating algal and plant evolution and industrial use.</title>
        <authorList>
            <person name="Hirooka S."/>
            <person name="Itabashi T."/>
            <person name="Ichinose T.M."/>
            <person name="Onuma R."/>
            <person name="Fujiwara T."/>
            <person name="Yamashita S."/>
            <person name="Jong L.W."/>
            <person name="Tomita R."/>
            <person name="Iwane A.H."/>
            <person name="Miyagishima S.Y."/>
        </authorList>
    </citation>
    <scope>NUCLEOTIDE SEQUENCE</scope>
    <source>
        <strain evidence="2">NBRC 102759</strain>
    </source>
</reference>
<evidence type="ECO:0000313" key="2">
    <source>
        <dbReference type="EMBL" id="GJQ09460.1"/>
    </source>
</evidence>
<accession>A0A9C7UNF5</accession>
<sequence length="452" mass="51729">MGLCISKDAKYESDSLRKYHTYNNENTNQKNPSKNTPAIDNEGAGDLSEKGAETVRKTFSFTDKHNESIYLLNDAETSQKVYCDDQVTGWKPNENRVPSVFDKSTPTKHTIATEYPGEASESDISHSVKERPQQASLENIETTRNMNEDKLKEGQKTKGDIARQETGFYICNRPGTVEKFLLETHSTDLVNDLSKQSNKNHQVEYDFKGTACTVKNGEQMTIEQKHVSIVKERVKEFEQKLLSTKGELINQEASRISRNSLRNIQEDKEERLRNPANTSSCNSEHRLDRLGSYLDTPRDDAQVKSRRSSINKAEPLLKTESSLNESEGKSRRVRRNRKSLVRASTVFSTETLSNLVDIYSREAEKIDAENRTIVKETETQETFFEDGLIAKLKRNDSSPGVDLADEVAVRRWKYKNRQRKLRESRIMWDNEEAVRGIRGSVLKAHTSMKIFM</sequence>
<evidence type="ECO:0000313" key="3">
    <source>
        <dbReference type="Proteomes" id="UP001061958"/>
    </source>
</evidence>
<evidence type="ECO:0000256" key="1">
    <source>
        <dbReference type="SAM" id="MobiDB-lite"/>
    </source>
</evidence>
<dbReference type="EMBL" id="BQMJ01000008">
    <property type="protein sequence ID" value="GJQ09460.1"/>
    <property type="molecule type" value="Genomic_DNA"/>
</dbReference>